<accession>A0A1Y0B2V0</accession>
<dbReference type="AlphaFoldDB" id="A0A1Y0B2V0"/>
<sequence>MLLLPDQLTTRTTHALKAEVPPVVVVNSSGYFGVSEEKRRTN</sequence>
<reference evidence="1" key="1">
    <citation type="submission" date="2017-03" db="EMBL/GenBank/DDBJ databases">
        <title>The mitochondrial genome of the carnivorous plant Utricularia reniformis (Lentibulariaceae): structure, comparative analysis and evolutionary landmarks.</title>
        <authorList>
            <person name="Silva S.R."/>
            <person name="Alvarenga D.O."/>
            <person name="Michael T.P."/>
            <person name="Miranda V.F.O."/>
            <person name="Varani A.M."/>
        </authorList>
    </citation>
    <scope>NUCLEOTIDE SEQUENCE</scope>
</reference>
<keyword evidence="1" id="KW-0496">Mitochondrion</keyword>
<geneLocation type="mitochondrion" evidence="1"/>
<proteinExistence type="predicted"/>
<protein>
    <submittedName>
        <fullName evidence="1">Uncharacterized protein</fullName>
    </submittedName>
</protein>
<name>A0A1Y0B2V0_9LAMI</name>
<dbReference type="EMBL" id="KY774314">
    <property type="protein sequence ID" value="ART31721.1"/>
    <property type="molecule type" value="Genomic_DNA"/>
</dbReference>
<gene>
    <name evidence="1" type="ORF">AEK19_MT1532</name>
</gene>
<evidence type="ECO:0000313" key="1">
    <source>
        <dbReference type="EMBL" id="ART31721.1"/>
    </source>
</evidence>
<organism evidence="1">
    <name type="scientific">Utricularia reniformis</name>
    <dbReference type="NCBI Taxonomy" id="192314"/>
    <lineage>
        <taxon>Eukaryota</taxon>
        <taxon>Viridiplantae</taxon>
        <taxon>Streptophyta</taxon>
        <taxon>Embryophyta</taxon>
        <taxon>Tracheophyta</taxon>
        <taxon>Spermatophyta</taxon>
        <taxon>Magnoliopsida</taxon>
        <taxon>eudicotyledons</taxon>
        <taxon>Gunneridae</taxon>
        <taxon>Pentapetalae</taxon>
        <taxon>asterids</taxon>
        <taxon>lamiids</taxon>
        <taxon>Lamiales</taxon>
        <taxon>Lentibulariaceae</taxon>
        <taxon>Utricularia</taxon>
    </lineage>
</organism>